<dbReference type="Pfam" id="PF13417">
    <property type="entry name" value="GST_N_3"/>
    <property type="match status" value="1"/>
</dbReference>
<dbReference type="InterPro" id="IPR036282">
    <property type="entry name" value="Glutathione-S-Trfase_C_sf"/>
</dbReference>
<dbReference type="InterPro" id="IPR036249">
    <property type="entry name" value="Thioredoxin-like_sf"/>
</dbReference>
<keyword evidence="3" id="KW-0808">Transferase</keyword>
<dbReference type="PROSITE" id="PS50404">
    <property type="entry name" value="GST_NTER"/>
    <property type="match status" value="1"/>
</dbReference>
<dbReference type="SUPFAM" id="SSF52833">
    <property type="entry name" value="Thioredoxin-like"/>
    <property type="match status" value="1"/>
</dbReference>
<dbReference type="InterPro" id="IPR004046">
    <property type="entry name" value="GST_C"/>
</dbReference>
<dbReference type="STRING" id="1114924.SAMN05216258_101287"/>
<dbReference type="SUPFAM" id="SSF47616">
    <property type="entry name" value="GST C-terminal domain-like"/>
    <property type="match status" value="1"/>
</dbReference>
<dbReference type="InterPro" id="IPR010987">
    <property type="entry name" value="Glutathione-S-Trfase_C-like"/>
</dbReference>
<dbReference type="RefSeq" id="WP_218160915.1">
    <property type="nucleotide sequence ID" value="NZ_FOQH01000001.1"/>
</dbReference>
<dbReference type="InterPro" id="IPR050983">
    <property type="entry name" value="GST_Omega/HSP26"/>
</dbReference>
<evidence type="ECO:0000259" key="2">
    <source>
        <dbReference type="PROSITE" id="PS50405"/>
    </source>
</evidence>
<gene>
    <name evidence="3" type="ORF">SAMN05216258_101287</name>
</gene>
<dbReference type="SFLD" id="SFLDG00358">
    <property type="entry name" value="Main_(cytGST)"/>
    <property type="match status" value="1"/>
</dbReference>
<accession>A0A1I3BR67</accession>
<dbReference type="AlphaFoldDB" id="A0A1I3BR67"/>
<dbReference type="GO" id="GO:0005737">
    <property type="term" value="C:cytoplasm"/>
    <property type="evidence" value="ECO:0007669"/>
    <property type="project" value="TreeGrafter"/>
</dbReference>
<dbReference type="Gene3D" id="1.20.1050.10">
    <property type="match status" value="2"/>
</dbReference>
<dbReference type="EMBL" id="FOQH01000001">
    <property type="protein sequence ID" value="SFH64794.1"/>
    <property type="molecule type" value="Genomic_DNA"/>
</dbReference>
<dbReference type="InterPro" id="IPR004045">
    <property type="entry name" value="Glutathione_S-Trfase_N"/>
</dbReference>
<sequence>MTLILHHAWKSSASRRVRLFLEEKGLAWEGREVDLSRQQQHSPEYLAVNPLGVVPTLLHDGRPLHESGTICEYLDAVFPDPPLRPRDPYDLALMRNWVRHVDGQIGHLIRFNWRHSIQKRAEKMTDAELQAALERIPSAERRDVWQRVARRPYTEEELAESKAALLALLDQMEGMMAGGWLIGGAYSLADIAVAPFVKRVSEEIAPEALAPSARPGVAAWWAAVQSRPAYARARFDPFVDPA</sequence>
<evidence type="ECO:0000313" key="3">
    <source>
        <dbReference type="EMBL" id="SFH64794.1"/>
    </source>
</evidence>
<dbReference type="GO" id="GO:0016740">
    <property type="term" value="F:transferase activity"/>
    <property type="evidence" value="ECO:0007669"/>
    <property type="project" value="UniProtKB-KW"/>
</dbReference>
<evidence type="ECO:0000259" key="1">
    <source>
        <dbReference type="PROSITE" id="PS50404"/>
    </source>
</evidence>
<organism evidence="3 4">
    <name type="scientific">Albimonas pacifica</name>
    <dbReference type="NCBI Taxonomy" id="1114924"/>
    <lineage>
        <taxon>Bacteria</taxon>
        <taxon>Pseudomonadati</taxon>
        <taxon>Pseudomonadota</taxon>
        <taxon>Alphaproteobacteria</taxon>
        <taxon>Rhodobacterales</taxon>
        <taxon>Paracoccaceae</taxon>
        <taxon>Albimonas</taxon>
    </lineage>
</organism>
<dbReference type="SFLD" id="SFLDS00019">
    <property type="entry name" value="Glutathione_Transferase_(cytos"/>
    <property type="match status" value="1"/>
</dbReference>
<feature type="domain" description="GST N-terminal" evidence="1">
    <location>
        <begin position="1"/>
        <end position="82"/>
    </location>
</feature>
<reference evidence="3 4" key="1">
    <citation type="submission" date="2016-10" db="EMBL/GenBank/DDBJ databases">
        <authorList>
            <person name="de Groot N.N."/>
        </authorList>
    </citation>
    <scope>NUCLEOTIDE SEQUENCE [LARGE SCALE GENOMIC DNA]</scope>
    <source>
        <strain evidence="3 4">CGMCC 1.11030</strain>
    </source>
</reference>
<dbReference type="CDD" id="cd00299">
    <property type="entry name" value="GST_C_family"/>
    <property type="match status" value="1"/>
</dbReference>
<dbReference type="PROSITE" id="PS50405">
    <property type="entry name" value="GST_CTER"/>
    <property type="match status" value="1"/>
</dbReference>
<dbReference type="PANTHER" id="PTHR43968:SF6">
    <property type="entry name" value="GLUTATHIONE S-TRANSFERASE OMEGA"/>
    <property type="match status" value="1"/>
</dbReference>
<dbReference type="InterPro" id="IPR040079">
    <property type="entry name" value="Glutathione_S-Trfase"/>
</dbReference>
<dbReference type="Proteomes" id="UP000199377">
    <property type="component" value="Unassembled WGS sequence"/>
</dbReference>
<protein>
    <submittedName>
        <fullName evidence="3">Glutathione S-transferase</fullName>
    </submittedName>
</protein>
<feature type="domain" description="GST C-terminal" evidence="2">
    <location>
        <begin position="126"/>
        <end position="242"/>
    </location>
</feature>
<evidence type="ECO:0000313" key="4">
    <source>
        <dbReference type="Proteomes" id="UP000199377"/>
    </source>
</evidence>
<name>A0A1I3BR67_9RHOB</name>
<proteinExistence type="predicted"/>
<dbReference type="Pfam" id="PF00043">
    <property type="entry name" value="GST_C"/>
    <property type="match status" value="1"/>
</dbReference>
<dbReference type="Gene3D" id="3.40.30.10">
    <property type="entry name" value="Glutaredoxin"/>
    <property type="match status" value="1"/>
</dbReference>
<keyword evidence="4" id="KW-1185">Reference proteome</keyword>
<dbReference type="PANTHER" id="PTHR43968">
    <property type="match status" value="1"/>
</dbReference>